<dbReference type="PATRIC" id="fig|1045004.4.peg.1205"/>
<organism evidence="1 2">
    <name type="scientific">Oenococcus kitaharae DSM 17330</name>
    <dbReference type="NCBI Taxonomy" id="1045004"/>
    <lineage>
        <taxon>Bacteria</taxon>
        <taxon>Bacillati</taxon>
        <taxon>Bacillota</taxon>
        <taxon>Bacilli</taxon>
        <taxon>Lactobacillales</taxon>
        <taxon>Lactobacillaceae</taxon>
        <taxon>Oenococcus</taxon>
    </lineage>
</organism>
<dbReference type="Proteomes" id="UP000004959">
    <property type="component" value="Chromosome"/>
</dbReference>
<proteinExistence type="predicted"/>
<dbReference type="eggNOG" id="ENOG50343R4">
    <property type="taxonomic scope" value="Bacteria"/>
</dbReference>
<dbReference type="RefSeq" id="WP_007746149.1">
    <property type="nucleotide sequence ID" value="NZ_CM001398.1"/>
</dbReference>
<protein>
    <recommendedName>
        <fullName evidence="3">PASTA domain-containing protein</fullName>
    </recommendedName>
</protein>
<evidence type="ECO:0000313" key="1">
    <source>
        <dbReference type="EMBL" id="EHN59306.1"/>
    </source>
</evidence>
<sequence>MRLMSTLTKAAKAATTIGAIFDAADKLAPTVEATKGVINEHHTKHANDVKIPKLTELSLDDAHEILTNYPVKSINILVGPNKHFAYKRPNMVLRTEPRTGSVVSPDTFFKLFYADETTILESKELLKQADDQKSKKKETRKQFTHKLVNSSKAEAGTLSHKLSSTLHHVTHHTKKGI</sequence>
<gene>
    <name evidence="1" type="ORF">OKIT_1223</name>
</gene>
<keyword evidence="2" id="KW-1185">Reference proteome</keyword>
<comment type="caution">
    <text evidence="1">The sequence shown here is derived from an EMBL/GenBank/DDBJ whole genome shotgun (WGS) entry which is preliminary data.</text>
</comment>
<evidence type="ECO:0000313" key="2">
    <source>
        <dbReference type="Proteomes" id="UP000004959"/>
    </source>
</evidence>
<accession>G9WFL4</accession>
<evidence type="ECO:0008006" key="3">
    <source>
        <dbReference type="Google" id="ProtNLM"/>
    </source>
</evidence>
<dbReference type="AlphaFoldDB" id="G9WFL4"/>
<dbReference type="HOGENOM" id="CLU_1516416_0_0_9"/>
<reference evidence="1" key="1">
    <citation type="journal article" date="2012" name="PLoS ONE">
        <title>Functional divergence in the genus oenococcus as predicted by genome sequencing of the newly-described species, Oenococcus kitaharae.</title>
        <authorList>
            <person name="Borneman A.R."/>
            <person name="McCarthy J.M."/>
            <person name="Chambers P.J."/>
            <person name="Bartowsky E.J."/>
        </authorList>
    </citation>
    <scope>NUCLEOTIDE SEQUENCE [LARGE SCALE GENOMIC DNA]</scope>
    <source>
        <strain evidence="1">DSM 17330</strain>
    </source>
</reference>
<name>G9WFL4_9LACO</name>
<dbReference type="OrthoDB" id="2300363at2"/>
<dbReference type="EMBL" id="AFVZ01000001">
    <property type="protein sequence ID" value="EHN59306.1"/>
    <property type="molecule type" value="Genomic_DNA"/>
</dbReference>